<reference evidence="2 3" key="1">
    <citation type="submission" date="2019-05" db="EMBL/GenBank/DDBJ databases">
        <title>Sporisorium graminicola CBS 10092 draft sequencing and annotation.</title>
        <authorList>
            <person name="Solano-Gonzalez S."/>
            <person name="Caddick M.X."/>
            <person name="Darby A."/>
        </authorList>
    </citation>
    <scope>NUCLEOTIDE SEQUENCE [LARGE SCALE GENOMIC DNA]</scope>
    <source>
        <strain evidence="2 3">CBS 10092</strain>
    </source>
</reference>
<feature type="signal peptide" evidence="1">
    <location>
        <begin position="1"/>
        <end position="21"/>
    </location>
</feature>
<dbReference type="AlphaFoldDB" id="A0A4U7KRP3"/>
<comment type="caution">
    <text evidence="2">The sequence shown here is derived from an EMBL/GenBank/DDBJ whole genome shotgun (WGS) entry which is preliminary data.</text>
</comment>
<evidence type="ECO:0000313" key="2">
    <source>
        <dbReference type="EMBL" id="TKY85652.1"/>
    </source>
</evidence>
<dbReference type="EMBL" id="SRRM01000019">
    <property type="protein sequence ID" value="TKY85652.1"/>
    <property type="molecule type" value="Genomic_DNA"/>
</dbReference>
<keyword evidence="1" id="KW-0732">Signal</keyword>
<dbReference type="GeneID" id="40728087"/>
<gene>
    <name evidence="2" type="ORF">EX895_005192</name>
</gene>
<dbReference type="KEGG" id="sgra:EX895_005192"/>
<dbReference type="RefSeq" id="XP_029737637.1">
    <property type="nucleotide sequence ID" value="XM_029885785.1"/>
</dbReference>
<organism evidence="2 3">
    <name type="scientific">Sporisorium graminicola</name>
    <dbReference type="NCBI Taxonomy" id="280036"/>
    <lineage>
        <taxon>Eukaryota</taxon>
        <taxon>Fungi</taxon>
        <taxon>Dikarya</taxon>
        <taxon>Basidiomycota</taxon>
        <taxon>Ustilaginomycotina</taxon>
        <taxon>Ustilaginomycetes</taxon>
        <taxon>Ustilaginales</taxon>
        <taxon>Ustilaginaceae</taxon>
        <taxon>Sporisorium</taxon>
    </lineage>
</organism>
<dbReference type="Proteomes" id="UP000306050">
    <property type="component" value="Chromosome SGRAM_6"/>
</dbReference>
<name>A0A4U7KRP3_9BASI</name>
<evidence type="ECO:0000256" key="1">
    <source>
        <dbReference type="SAM" id="SignalP"/>
    </source>
</evidence>
<protein>
    <submittedName>
        <fullName evidence="2">Uncharacterized protein</fullName>
    </submittedName>
</protein>
<sequence length="181" mass="20089">MRTCSFTFLALCLLGAGGVLAIPPPPEVVARFSETRALWNTVYGNHVLPGQYTLAHLKGFSHGDWQNYLIQNGKDIVADVWKNAPREERLRISSKVLKMERYVSIPNSEPTVDVNAAVTKRISAKLIEGYAKHLKDVEEANAQAAASSSAPGLEKVVYRHMKMGNENVLLPNPHGRQNVWQ</sequence>
<evidence type="ECO:0000313" key="3">
    <source>
        <dbReference type="Proteomes" id="UP000306050"/>
    </source>
</evidence>
<accession>A0A4U7KRP3</accession>
<proteinExistence type="predicted"/>
<keyword evidence="3" id="KW-1185">Reference proteome</keyword>
<feature type="chain" id="PRO_5020542736" evidence="1">
    <location>
        <begin position="22"/>
        <end position="181"/>
    </location>
</feature>